<dbReference type="GO" id="GO:0006730">
    <property type="term" value="P:one-carbon metabolic process"/>
    <property type="evidence" value="ECO:0007669"/>
    <property type="project" value="UniProtKB-KW"/>
</dbReference>
<dbReference type="Pfam" id="PF00186">
    <property type="entry name" value="DHFR_1"/>
    <property type="match status" value="1"/>
</dbReference>
<comment type="pathway">
    <text evidence="1 7">Cofactor biosynthesis; tetrahydrofolate biosynthesis; 5,6,7,8-tetrahydrofolate from 7,8-dihydrofolate: step 1/1.</text>
</comment>
<dbReference type="InterPro" id="IPR012259">
    <property type="entry name" value="DHFR"/>
</dbReference>
<evidence type="ECO:0000256" key="6">
    <source>
        <dbReference type="ARBA" id="ARBA00023002"/>
    </source>
</evidence>
<comment type="similarity">
    <text evidence="2 7 8">Belongs to the dihydrofolate reductase family.</text>
</comment>
<dbReference type="EMBL" id="CP050804">
    <property type="protein sequence ID" value="QJC21427.1"/>
    <property type="molecule type" value="Genomic_DNA"/>
</dbReference>
<dbReference type="PRINTS" id="PR00070">
    <property type="entry name" value="DHFR"/>
</dbReference>
<dbReference type="PANTHER" id="PTHR48069:SF3">
    <property type="entry name" value="DIHYDROFOLATE REDUCTASE"/>
    <property type="match status" value="1"/>
</dbReference>
<dbReference type="InterPro" id="IPR001796">
    <property type="entry name" value="DHFR_dom"/>
</dbReference>
<dbReference type="GO" id="GO:0046655">
    <property type="term" value="P:folic acid metabolic process"/>
    <property type="evidence" value="ECO:0007669"/>
    <property type="project" value="TreeGrafter"/>
</dbReference>
<dbReference type="RefSeq" id="WP_168917368.1">
    <property type="nucleotide sequence ID" value="NZ_CP050804.1"/>
</dbReference>
<evidence type="ECO:0000259" key="9">
    <source>
        <dbReference type="PROSITE" id="PS51330"/>
    </source>
</evidence>
<evidence type="ECO:0000256" key="1">
    <source>
        <dbReference type="ARBA" id="ARBA00004903"/>
    </source>
</evidence>
<keyword evidence="5 7" id="KW-0521">NADP</keyword>
<dbReference type="EC" id="1.5.1.3" evidence="3 7"/>
<dbReference type="CDD" id="cd00209">
    <property type="entry name" value="DHFR"/>
    <property type="match status" value="1"/>
</dbReference>
<evidence type="ECO:0000256" key="2">
    <source>
        <dbReference type="ARBA" id="ARBA00009539"/>
    </source>
</evidence>
<dbReference type="AlphaFoldDB" id="A0A6H2EKY5"/>
<dbReference type="GO" id="GO:0046452">
    <property type="term" value="P:dihydrofolate metabolic process"/>
    <property type="evidence" value="ECO:0007669"/>
    <property type="project" value="TreeGrafter"/>
</dbReference>
<dbReference type="GO" id="GO:0050661">
    <property type="term" value="F:NADP binding"/>
    <property type="evidence" value="ECO:0007669"/>
    <property type="project" value="InterPro"/>
</dbReference>
<dbReference type="PROSITE" id="PS00075">
    <property type="entry name" value="DHFR_1"/>
    <property type="match status" value="1"/>
</dbReference>
<keyword evidence="6 7" id="KW-0560">Oxidoreductase</keyword>
<dbReference type="PIRSF" id="PIRSF000194">
    <property type="entry name" value="DHFR"/>
    <property type="match status" value="1"/>
</dbReference>
<protein>
    <recommendedName>
        <fullName evidence="3 7">Dihydrofolate reductase</fullName>
        <ecNumber evidence="3 7">1.5.1.3</ecNumber>
    </recommendedName>
</protein>
<feature type="domain" description="DHFR" evidence="9">
    <location>
        <begin position="2"/>
        <end position="163"/>
    </location>
</feature>
<comment type="catalytic activity">
    <reaction evidence="7">
        <text>(6S)-5,6,7,8-tetrahydrofolate + NADP(+) = 7,8-dihydrofolate + NADPH + H(+)</text>
        <dbReference type="Rhea" id="RHEA:15009"/>
        <dbReference type="ChEBI" id="CHEBI:15378"/>
        <dbReference type="ChEBI" id="CHEBI:57451"/>
        <dbReference type="ChEBI" id="CHEBI:57453"/>
        <dbReference type="ChEBI" id="CHEBI:57783"/>
        <dbReference type="ChEBI" id="CHEBI:58349"/>
        <dbReference type="EC" id="1.5.1.3"/>
    </reaction>
</comment>
<dbReference type="KEGG" id="arca:HC352_02095"/>
<evidence type="ECO:0000256" key="5">
    <source>
        <dbReference type="ARBA" id="ARBA00022857"/>
    </source>
</evidence>
<dbReference type="Proteomes" id="UP000502298">
    <property type="component" value="Chromosome"/>
</dbReference>
<gene>
    <name evidence="10" type="ORF">HC352_02095</name>
</gene>
<proteinExistence type="inferred from homology"/>
<dbReference type="SUPFAM" id="SSF53597">
    <property type="entry name" value="Dihydrofolate reductase-like"/>
    <property type="match status" value="1"/>
</dbReference>
<accession>A0A6H2EKY5</accession>
<dbReference type="Gene3D" id="3.40.430.10">
    <property type="entry name" value="Dihydrofolate Reductase, subunit A"/>
    <property type="match status" value="1"/>
</dbReference>
<evidence type="ECO:0000256" key="8">
    <source>
        <dbReference type="RuleBase" id="RU004474"/>
    </source>
</evidence>
<sequence length="179" mass="20207">MKIGAIWAQAHDGALGKNGQIPWHLPEDLALFRRATMSYPVIMGRHTWQSLPDRFRPLPGRTNIVLSTDTEFVASGGIVARNITDALTHAHQHTDTYCWVIGGGHIYRSMLEHCDFAVVTHIDLMIPEADSYAPHIPPSWKECRGQEHQSETGLNFYVSVYTRPDAELTQYEITRLIGK</sequence>
<dbReference type="GO" id="GO:0005829">
    <property type="term" value="C:cytosol"/>
    <property type="evidence" value="ECO:0007669"/>
    <property type="project" value="TreeGrafter"/>
</dbReference>
<evidence type="ECO:0000256" key="3">
    <source>
        <dbReference type="ARBA" id="ARBA00012856"/>
    </source>
</evidence>
<dbReference type="GO" id="GO:0004146">
    <property type="term" value="F:dihydrofolate reductase activity"/>
    <property type="evidence" value="ECO:0007669"/>
    <property type="project" value="UniProtKB-EC"/>
</dbReference>
<organism evidence="10 11">
    <name type="scientific">Arcanobacterium buesumense</name>
    <dbReference type="NCBI Taxonomy" id="2722751"/>
    <lineage>
        <taxon>Bacteria</taxon>
        <taxon>Bacillati</taxon>
        <taxon>Actinomycetota</taxon>
        <taxon>Actinomycetes</taxon>
        <taxon>Actinomycetales</taxon>
        <taxon>Actinomycetaceae</taxon>
        <taxon>Arcanobacterium</taxon>
    </lineage>
</organism>
<dbReference type="InterPro" id="IPR024072">
    <property type="entry name" value="DHFR-like_dom_sf"/>
</dbReference>
<name>A0A6H2EKY5_9ACTO</name>
<dbReference type="GO" id="GO:0046654">
    <property type="term" value="P:tetrahydrofolate biosynthetic process"/>
    <property type="evidence" value="ECO:0007669"/>
    <property type="project" value="UniProtKB-UniPathway"/>
</dbReference>
<keyword evidence="4 7" id="KW-0554">One-carbon metabolism</keyword>
<dbReference type="UniPathway" id="UPA00077">
    <property type="reaction ID" value="UER00158"/>
</dbReference>
<dbReference type="PANTHER" id="PTHR48069">
    <property type="entry name" value="DIHYDROFOLATE REDUCTASE"/>
    <property type="match status" value="1"/>
</dbReference>
<reference evidence="10 11" key="1">
    <citation type="submission" date="2020-03" db="EMBL/GenBank/DDBJ databases">
        <title>Complete genome of Arcanobacterium buesumensis sp. nov. strain 2701.</title>
        <authorList>
            <person name="Borowiak M."/>
            <person name="Alssahen M."/>
            <person name="Laemmler C."/>
            <person name="Malorny B."/>
            <person name="Hassan A."/>
            <person name="Prenger-Berninghoff E."/>
            <person name="Ploetz M."/>
            <person name="Abdulmawjood A."/>
        </authorList>
    </citation>
    <scope>NUCLEOTIDE SEQUENCE [LARGE SCALE GENOMIC DNA]</scope>
    <source>
        <strain evidence="10 11">2701</strain>
    </source>
</reference>
<keyword evidence="11" id="KW-1185">Reference proteome</keyword>
<evidence type="ECO:0000313" key="11">
    <source>
        <dbReference type="Proteomes" id="UP000502298"/>
    </source>
</evidence>
<evidence type="ECO:0000313" key="10">
    <source>
        <dbReference type="EMBL" id="QJC21427.1"/>
    </source>
</evidence>
<evidence type="ECO:0000256" key="7">
    <source>
        <dbReference type="PIRNR" id="PIRNR000194"/>
    </source>
</evidence>
<comment type="function">
    <text evidence="7">Key enzyme in folate metabolism. Catalyzes an essential reaction for de novo glycine and purine synthesis, and for DNA precursor synthesis.</text>
</comment>
<evidence type="ECO:0000256" key="4">
    <source>
        <dbReference type="ARBA" id="ARBA00022563"/>
    </source>
</evidence>
<dbReference type="PROSITE" id="PS51330">
    <property type="entry name" value="DHFR_2"/>
    <property type="match status" value="1"/>
</dbReference>
<dbReference type="InterPro" id="IPR017925">
    <property type="entry name" value="DHFR_CS"/>
</dbReference>